<dbReference type="SUPFAM" id="SSF51717">
    <property type="entry name" value="Dihydropteroate synthetase-like"/>
    <property type="match status" value="1"/>
</dbReference>
<dbReference type="PROSITE" id="PS00792">
    <property type="entry name" value="DHPS_1"/>
    <property type="match status" value="1"/>
</dbReference>
<comment type="function">
    <text evidence="9">Catalyzes the condensation of para-aminobenzoate (pABA) with 6-hydroxymethyl-7,8-dihydropterin diphosphate (DHPt-PP) to form 7,8-dihydropteroate (H2Pte), the immediate precursor of folate derivatives.</text>
</comment>
<dbReference type="PANTHER" id="PTHR20941:SF1">
    <property type="entry name" value="FOLIC ACID SYNTHESIS PROTEIN FOL1"/>
    <property type="match status" value="1"/>
</dbReference>
<evidence type="ECO:0000256" key="6">
    <source>
        <dbReference type="ARBA" id="ARBA00022723"/>
    </source>
</evidence>
<dbReference type="OrthoDB" id="9811744at2"/>
<reference evidence="12" key="1">
    <citation type="submission" date="2015-08" db="EMBL/GenBank/DDBJ databases">
        <authorList>
            <person name="Varghese N."/>
        </authorList>
    </citation>
    <scope>NUCLEOTIDE SEQUENCE [LARGE SCALE GENOMIC DNA]</scope>
    <source>
        <strain evidence="12">DSM 18181</strain>
    </source>
</reference>
<keyword evidence="7 9" id="KW-0460">Magnesium</keyword>
<keyword evidence="8 9" id="KW-0289">Folate biosynthesis</keyword>
<keyword evidence="5 9" id="KW-0808">Transferase</keyword>
<dbReference type="GO" id="GO:0004156">
    <property type="term" value="F:dihydropteroate synthase activity"/>
    <property type="evidence" value="ECO:0007669"/>
    <property type="project" value="UniProtKB-EC"/>
</dbReference>
<dbReference type="UniPathway" id="UPA00077">
    <property type="reaction ID" value="UER00156"/>
</dbReference>
<dbReference type="PROSITE" id="PS00793">
    <property type="entry name" value="DHPS_2"/>
    <property type="match status" value="1"/>
</dbReference>
<evidence type="ECO:0000313" key="12">
    <source>
        <dbReference type="Proteomes" id="UP000183649"/>
    </source>
</evidence>
<dbReference type="Gene3D" id="3.20.20.20">
    <property type="entry name" value="Dihydropteroate synthase-like"/>
    <property type="match status" value="1"/>
</dbReference>
<evidence type="ECO:0000256" key="7">
    <source>
        <dbReference type="ARBA" id="ARBA00022842"/>
    </source>
</evidence>
<dbReference type="InterPro" id="IPR000489">
    <property type="entry name" value="Pterin-binding_dom"/>
</dbReference>
<evidence type="ECO:0000256" key="4">
    <source>
        <dbReference type="ARBA" id="ARBA00012458"/>
    </source>
</evidence>
<dbReference type="EC" id="2.5.1.15" evidence="4 9"/>
<comment type="pathway">
    <text evidence="3 9">Cofactor biosynthesis; tetrahydrofolate biosynthesis; 7,8-dihydrofolate from 2-amino-4-hydroxy-6-hydroxymethyl-7,8-dihydropteridine diphosphate and 4-aminobenzoate: step 1/2.</text>
</comment>
<dbReference type="GO" id="GO:0046654">
    <property type="term" value="P:tetrahydrofolate biosynthetic process"/>
    <property type="evidence" value="ECO:0007669"/>
    <property type="project" value="UniProtKB-UniPathway"/>
</dbReference>
<dbReference type="GO" id="GO:0046872">
    <property type="term" value="F:metal ion binding"/>
    <property type="evidence" value="ECO:0007669"/>
    <property type="project" value="UniProtKB-KW"/>
</dbReference>
<keyword evidence="12" id="KW-1185">Reference proteome</keyword>
<evidence type="ECO:0000259" key="10">
    <source>
        <dbReference type="PROSITE" id="PS50972"/>
    </source>
</evidence>
<evidence type="ECO:0000256" key="3">
    <source>
        <dbReference type="ARBA" id="ARBA00004763"/>
    </source>
</evidence>
<dbReference type="EMBL" id="CYHF01000010">
    <property type="protein sequence ID" value="CUA99663.1"/>
    <property type="molecule type" value="Genomic_DNA"/>
</dbReference>
<dbReference type="InterPro" id="IPR045031">
    <property type="entry name" value="DHP_synth-like"/>
</dbReference>
<dbReference type="PROSITE" id="PS50972">
    <property type="entry name" value="PTERIN_BINDING"/>
    <property type="match status" value="1"/>
</dbReference>
<evidence type="ECO:0000313" key="11">
    <source>
        <dbReference type="EMBL" id="CUA99663.1"/>
    </source>
</evidence>
<evidence type="ECO:0000256" key="2">
    <source>
        <dbReference type="ARBA" id="ARBA00001946"/>
    </source>
</evidence>
<dbReference type="AlphaFoldDB" id="A0A0K6I9H0"/>
<gene>
    <name evidence="11" type="ORF">Ga0061069_11037</name>
</gene>
<dbReference type="GO" id="GO:0005829">
    <property type="term" value="C:cytosol"/>
    <property type="evidence" value="ECO:0007669"/>
    <property type="project" value="TreeGrafter"/>
</dbReference>
<sequence>MARHWQAGRFTLSLQRPLVMGIVNVTPDSFSDGGQHADARQALQHARLLIDEGADILDVGGESSRPGSPRLTHAQEWARIGPVLEEVVRWNVPVSVDTYQPETMRRALDLGVDIINDIHALQRPGGLEAVAGSTAGVCLMHMQGDPESMQQSPHYADVLAEVRDFLLARAAAAEAAGIARSRIALDPGFGFGKTLDHNLTLAKRLPEIAQSGYPLLIGVSRKSMIGALTGREVSARLAGSLAAAMVCVAGGADIVRVHDVAPTVDALKVWCALDR</sequence>
<dbReference type="STRING" id="339866.GCA_001418255_02598"/>
<dbReference type="InterPro" id="IPR006390">
    <property type="entry name" value="DHP_synth_dom"/>
</dbReference>
<name>A0A0K6I9H0_9BURK</name>
<accession>A0A0K6I9H0</accession>
<proteinExistence type="inferred from homology"/>
<feature type="domain" description="Pterin-binding" evidence="10">
    <location>
        <begin position="17"/>
        <end position="268"/>
    </location>
</feature>
<evidence type="ECO:0000256" key="8">
    <source>
        <dbReference type="ARBA" id="ARBA00022909"/>
    </source>
</evidence>
<dbReference type="NCBIfam" id="TIGR01496">
    <property type="entry name" value="DHPS"/>
    <property type="match status" value="1"/>
</dbReference>
<dbReference type="InterPro" id="IPR011005">
    <property type="entry name" value="Dihydropteroate_synth-like_sf"/>
</dbReference>
<dbReference type="PANTHER" id="PTHR20941">
    <property type="entry name" value="FOLATE SYNTHESIS PROTEINS"/>
    <property type="match status" value="1"/>
</dbReference>
<dbReference type="GO" id="GO:0046656">
    <property type="term" value="P:folic acid biosynthetic process"/>
    <property type="evidence" value="ECO:0007669"/>
    <property type="project" value="UniProtKB-KW"/>
</dbReference>
<dbReference type="Proteomes" id="UP000183649">
    <property type="component" value="Unassembled WGS sequence"/>
</dbReference>
<dbReference type="CDD" id="cd00739">
    <property type="entry name" value="DHPS"/>
    <property type="match status" value="1"/>
</dbReference>
<comment type="catalytic activity">
    <reaction evidence="1">
        <text>(7,8-dihydropterin-6-yl)methyl diphosphate + 4-aminobenzoate = 7,8-dihydropteroate + diphosphate</text>
        <dbReference type="Rhea" id="RHEA:19949"/>
        <dbReference type="ChEBI" id="CHEBI:17836"/>
        <dbReference type="ChEBI" id="CHEBI:17839"/>
        <dbReference type="ChEBI" id="CHEBI:33019"/>
        <dbReference type="ChEBI" id="CHEBI:72950"/>
        <dbReference type="EC" id="2.5.1.15"/>
    </reaction>
</comment>
<evidence type="ECO:0000256" key="1">
    <source>
        <dbReference type="ARBA" id="ARBA00000012"/>
    </source>
</evidence>
<evidence type="ECO:0000256" key="9">
    <source>
        <dbReference type="RuleBase" id="RU361205"/>
    </source>
</evidence>
<protein>
    <recommendedName>
        <fullName evidence="4 9">Dihydropteroate synthase</fullName>
        <shortName evidence="9">DHPS</shortName>
        <ecNumber evidence="4 9">2.5.1.15</ecNumber>
    </recommendedName>
    <alternativeName>
        <fullName evidence="9">Dihydropteroate pyrophosphorylase</fullName>
    </alternativeName>
</protein>
<comment type="cofactor">
    <cofactor evidence="2 9">
        <name>Mg(2+)</name>
        <dbReference type="ChEBI" id="CHEBI:18420"/>
    </cofactor>
</comment>
<organism evidence="11 12">
    <name type="scientific">Thiomonas bhubaneswarensis</name>
    <dbReference type="NCBI Taxonomy" id="339866"/>
    <lineage>
        <taxon>Bacteria</taxon>
        <taxon>Pseudomonadati</taxon>
        <taxon>Pseudomonadota</taxon>
        <taxon>Betaproteobacteria</taxon>
        <taxon>Burkholderiales</taxon>
        <taxon>Thiomonas</taxon>
    </lineage>
</organism>
<keyword evidence="6 9" id="KW-0479">Metal-binding</keyword>
<evidence type="ECO:0000256" key="5">
    <source>
        <dbReference type="ARBA" id="ARBA00022679"/>
    </source>
</evidence>
<dbReference type="Pfam" id="PF00809">
    <property type="entry name" value="Pterin_bind"/>
    <property type="match status" value="1"/>
</dbReference>
<dbReference type="RefSeq" id="WP_055451547.1">
    <property type="nucleotide sequence ID" value="NZ_CYHF01000010.1"/>
</dbReference>
<comment type="similarity">
    <text evidence="9">Belongs to the DHPS family.</text>
</comment>